<proteinExistence type="predicted"/>
<sequence>MRRMMLNHGAHFCLPVHTEEKRASSLLPDTLITDALESRHHRRPCLFKADNSSPSPPSRRAACVGERALSCTGAAALRTDWSSGAELSVR</sequence>
<reference evidence="1 2" key="1">
    <citation type="journal article" date="2023" name="Mol. Biol. Evol.">
        <title>Genomics of Secondarily Temperate Adaptation in the Only Non-Antarctic Icefish.</title>
        <authorList>
            <person name="Rivera-Colon A.G."/>
            <person name="Rayamajhi N."/>
            <person name="Minhas B.F."/>
            <person name="Madrigal G."/>
            <person name="Bilyk K.T."/>
            <person name="Yoon V."/>
            <person name="Hune M."/>
            <person name="Gregory S."/>
            <person name="Cheng C.H.C."/>
            <person name="Catchen J.M."/>
        </authorList>
    </citation>
    <scope>NUCLEOTIDE SEQUENCE [LARGE SCALE GENOMIC DNA]</scope>
    <source>
        <tissue evidence="1">White muscle</tissue>
    </source>
</reference>
<accession>A0AAN8HAJ0</accession>
<dbReference type="Proteomes" id="UP001331515">
    <property type="component" value="Unassembled WGS sequence"/>
</dbReference>
<comment type="caution">
    <text evidence="1">The sequence shown here is derived from an EMBL/GenBank/DDBJ whole genome shotgun (WGS) entry which is preliminary data.</text>
</comment>
<evidence type="ECO:0000313" key="1">
    <source>
        <dbReference type="EMBL" id="KAK5908032.1"/>
    </source>
</evidence>
<evidence type="ECO:0000313" key="2">
    <source>
        <dbReference type="Proteomes" id="UP001331515"/>
    </source>
</evidence>
<dbReference type="EMBL" id="JAURVH010001529">
    <property type="protein sequence ID" value="KAK5908032.1"/>
    <property type="molecule type" value="Genomic_DNA"/>
</dbReference>
<gene>
    <name evidence="1" type="ORF">CgunFtcFv8_016124</name>
</gene>
<organism evidence="1 2">
    <name type="scientific">Champsocephalus gunnari</name>
    <name type="common">Mackerel icefish</name>
    <dbReference type="NCBI Taxonomy" id="52237"/>
    <lineage>
        <taxon>Eukaryota</taxon>
        <taxon>Metazoa</taxon>
        <taxon>Chordata</taxon>
        <taxon>Craniata</taxon>
        <taxon>Vertebrata</taxon>
        <taxon>Euteleostomi</taxon>
        <taxon>Actinopterygii</taxon>
        <taxon>Neopterygii</taxon>
        <taxon>Teleostei</taxon>
        <taxon>Neoteleostei</taxon>
        <taxon>Acanthomorphata</taxon>
        <taxon>Eupercaria</taxon>
        <taxon>Perciformes</taxon>
        <taxon>Notothenioidei</taxon>
        <taxon>Channichthyidae</taxon>
        <taxon>Champsocephalus</taxon>
    </lineage>
</organism>
<name>A0AAN8HAJ0_CHAGU</name>
<keyword evidence="2" id="KW-1185">Reference proteome</keyword>
<protein>
    <submittedName>
        <fullName evidence="1">Uncharacterized protein</fullName>
    </submittedName>
</protein>
<dbReference type="AlphaFoldDB" id="A0AAN8HAJ0"/>